<gene>
    <name evidence="1" type="ORF">RNAN_2491</name>
</gene>
<dbReference type="InterPro" id="IPR045459">
    <property type="entry name" value="DUF5908"/>
</dbReference>
<proteinExistence type="predicted"/>
<dbReference type="Proteomes" id="UP000004374">
    <property type="component" value="Unassembled WGS sequence"/>
</dbReference>
<organism evidence="1 2">
    <name type="scientific">Rheinheimera nanhaiensis E407-8</name>
    <dbReference type="NCBI Taxonomy" id="562729"/>
    <lineage>
        <taxon>Bacteria</taxon>
        <taxon>Pseudomonadati</taxon>
        <taxon>Pseudomonadota</taxon>
        <taxon>Gammaproteobacteria</taxon>
        <taxon>Chromatiales</taxon>
        <taxon>Chromatiaceae</taxon>
        <taxon>Rheinheimera</taxon>
    </lineage>
</organism>
<dbReference type="Pfam" id="PF19265">
    <property type="entry name" value="DUF5908"/>
    <property type="match status" value="1"/>
</dbReference>
<accession>I1DZK7</accession>
<protein>
    <submittedName>
        <fullName evidence="1">Uncharacterized protein</fullName>
    </submittedName>
</protein>
<dbReference type="STRING" id="562729.RNAN_2491"/>
<reference evidence="1 2" key="1">
    <citation type="journal article" date="2012" name="J. Bacteriol.">
        <title>Genome Sequence of the Protease-Producing Bacterium Rheinheimera nanhaiensis E407-8T, Isolated from Deep-Sea Sediment of the South China Sea.</title>
        <authorList>
            <person name="Zhang X.-Y."/>
            <person name="Zhang Y.-J."/>
            <person name="Qin Q.-L."/>
            <person name="Xie B.-B."/>
            <person name="Chen X.-L."/>
            <person name="Zhou B.-C."/>
            <person name="Zhang Y.-Z."/>
        </authorList>
    </citation>
    <scope>NUCLEOTIDE SEQUENCE [LARGE SCALE GENOMIC DNA]</scope>
    <source>
        <strain evidence="1 2">E407-8</strain>
    </source>
</reference>
<dbReference type="EMBL" id="BAFK01000013">
    <property type="protein sequence ID" value="GAB59485.1"/>
    <property type="molecule type" value="Genomic_DNA"/>
</dbReference>
<dbReference type="AlphaFoldDB" id="I1DZK7"/>
<evidence type="ECO:0000313" key="2">
    <source>
        <dbReference type="Proteomes" id="UP000004374"/>
    </source>
</evidence>
<name>I1DZK7_9GAMM</name>
<comment type="caution">
    <text evidence="1">The sequence shown here is derived from an EMBL/GenBank/DDBJ whole genome shotgun (WGS) entry which is preliminary data.</text>
</comment>
<sequence length="57" mass="6533">MPIEVSRLIVKATLLEPAEPPVAAPPLQGESLRQLKEEILQECQRLVEQARFEQRPR</sequence>
<dbReference type="RefSeq" id="WP_008222123.1">
    <property type="nucleotide sequence ID" value="NZ_BAFK01000013.1"/>
</dbReference>
<evidence type="ECO:0000313" key="1">
    <source>
        <dbReference type="EMBL" id="GAB59485.1"/>
    </source>
</evidence>
<keyword evidence="2" id="KW-1185">Reference proteome</keyword>